<evidence type="ECO:0000259" key="1">
    <source>
        <dbReference type="Pfam" id="PF00149"/>
    </source>
</evidence>
<dbReference type="Pfam" id="PF00149">
    <property type="entry name" value="Metallophos"/>
    <property type="match status" value="1"/>
</dbReference>
<dbReference type="EMBL" id="JAUHGG010000012">
    <property type="protein sequence ID" value="MDS1823753.1"/>
    <property type="molecule type" value="Genomic_DNA"/>
</dbReference>
<dbReference type="InterPro" id="IPR029052">
    <property type="entry name" value="Metallo-depent_PP-like"/>
</dbReference>
<name>A0AAW8QBQ1_VIBPH</name>
<dbReference type="Proteomes" id="UP001253193">
    <property type="component" value="Unassembled WGS sequence"/>
</dbReference>
<comment type="caution">
    <text evidence="2">The sequence shown here is derived from an EMBL/GenBank/DDBJ whole genome shotgun (WGS) entry which is preliminary data.</text>
</comment>
<dbReference type="InterPro" id="IPR004843">
    <property type="entry name" value="Calcineurin-like_PHP"/>
</dbReference>
<organism evidence="2 3">
    <name type="scientific">Vibrio parahaemolyticus</name>
    <dbReference type="NCBI Taxonomy" id="670"/>
    <lineage>
        <taxon>Bacteria</taxon>
        <taxon>Pseudomonadati</taxon>
        <taxon>Pseudomonadota</taxon>
        <taxon>Gammaproteobacteria</taxon>
        <taxon>Vibrionales</taxon>
        <taxon>Vibrionaceae</taxon>
        <taxon>Vibrio</taxon>
    </lineage>
</organism>
<evidence type="ECO:0000313" key="2">
    <source>
        <dbReference type="EMBL" id="MDS1823753.1"/>
    </source>
</evidence>
<sequence>MEIVNISDSPFHELPYRSSGAGGKERKLNLPFYVIESTGLPEHIEAIVVTSDLQGREDDRGSNRLLGEVVAEEIELLVECGIIPMPNIISLSGDLYDRPELDKLGGTGDVTSVWRSFAEKFPYVVGVHGNHDIASEFDLPENAILLDGSVCNVDGLMFGGVSGIIGRIDRNQRKTQDDYHKQLSKVLAKKIDILLLHQSPEGAKPEQRGERTISDMLKNKGRCLVISGHIHWSESLTEIGDNKVLNTDGKVFVIKNNSA</sequence>
<dbReference type="RefSeq" id="WP_311020778.1">
    <property type="nucleotide sequence ID" value="NZ_JAUHGG010000012.1"/>
</dbReference>
<proteinExistence type="predicted"/>
<dbReference type="GO" id="GO:0016787">
    <property type="term" value="F:hydrolase activity"/>
    <property type="evidence" value="ECO:0007669"/>
    <property type="project" value="InterPro"/>
</dbReference>
<reference evidence="2" key="1">
    <citation type="submission" date="2023-06" db="EMBL/GenBank/DDBJ databases">
        <title>Genomic Diversity of Vibrio spp. and Metagenomic Analysis of Pathogens in Florida Gulf Coastal Waters Following Hurricane Ian.</title>
        <authorList>
            <person name="Brumfield K.D."/>
        </authorList>
    </citation>
    <scope>NUCLEOTIDE SEQUENCE</scope>
    <source>
        <strain evidence="2">WBS2B-138</strain>
    </source>
</reference>
<evidence type="ECO:0000313" key="3">
    <source>
        <dbReference type="Proteomes" id="UP001253193"/>
    </source>
</evidence>
<gene>
    <name evidence="2" type="ORF">QX249_24215</name>
</gene>
<protein>
    <submittedName>
        <fullName evidence="2">Metallophosphoesterase</fullName>
    </submittedName>
</protein>
<dbReference type="AlphaFoldDB" id="A0AAW8QBQ1"/>
<dbReference type="Gene3D" id="3.60.21.10">
    <property type="match status" value="1"/>
</dbReference>
<dbReference type="SUPFAM" id="SSF56300">
    <property type="entry name" value="Metallo-dependent phosphatases"/>
    <property type="match status" value="1"/>
</dbReference>
<accession>A0AAW8QBQ1</accession>
<feature type="domain" description="Calcineurin-like phosphoesterase" evidence="1">
    <location>
        <begin position="47"/>
        <end position="232"/>
    </location>
</feature>